<dbReference type="Gene3D" id="2.30.40.10">
    <property type="entry name" value="Urease, subunit C, domain 1"/>
    <property type="match status" value="1"/>
</dbReference>
<gene>
    <name evidence="2" type="ORF">ENO26_04575</name>
</gene>
<comment type="caution">
    <text evidence="2">The sequence shown here is derived from an EMBL/GenBank/DDBJ whole genome shotgun (WGS) entry which is preliminary data.</text>
</comment>
<dbReference type="PANTHER" id="PTHR22642:SF2">
    <property type="entry name" value="PROTEIN LONG AFTER FAR-RED 3"/>
    <property type="match status" value="1"/>
</dbReference>
<organism evidence="2">
    <name type="scientific">Ignisphaera aggregans</name>
    <dbReference type="NCBI Taxonomy" id="334771"/>
    <lineage>
        <taxon>Archaea</taxon>
        <taxon>Thermoproteota</taxon>
        <taxon>Thermoprotei</taxon>
        <taxon>Desulfurococcales</taxon>
        <taxon>Desulfurococcaceae</taxon>
        <taxon>Ignisphaera</taxon>
    </lineage>
</organism>
<evidence type="ECO:0000313" key="2">
    <source>
        <dbReference type="EMBL" id="HEM66830.1"/>
    </source>
</evidence>
<evidence type="ECO:0000259" key="1">
    <source>
        <dbReference type="Pfam" id="PF07969"/>
    </source>
</evidence>
<dbReference type="Gene3D" id="3.10.310.70">
    <property type="match status" value="1"/>
</dbReference>
<dbReference type="AlphaFoldDB" id="A0A7J2U1V4"/>
<dbReference type="Pfam" id="PF07969">
    <property type="entry name" value="Amidohydro_3"/>
    <property type="match status" value="1"/>
</dbReference>
<dbReference type="Gene3D" id="3.20.20.140">
    <property type="entry name" value="Metal-dependent hydrolases"/>
    <property type="match status" value="1"/>
</dbReference>
<feature type="domain" description="Amidohydrolase 3" evidence="1">
    <location>
        <begin position="49"/>
        <end position="515"/>
    </location>
</feature>
<proteinExistence type="predicted"/>
<dbReference type="EMBL" id="DSEU01000030">
    <property type="protein sequence ID" value="HEM66830.1"/>
    <property type="molecule type" value="Genomic_DNA"/>
</dbReference>
<dbReference type="CDD" id="cd01300">
    <property type="entry name" value="YtcJ_like"/>
    <property type="match status" value="1"/>
</dbReference>
<dbReference type="GO" id="GO:0016810">
    <property type="term" value="F:hydrolase activity, acting on carbon-nitrogen (but not peptide) bonds"/>
    <property type="evidence" value="ECO:0007669"/>
    <property type="project" value="InterPro"/>
</dbReference>
<accession>A0A7J2U1V4</accession>
<name>A0A7J2U1V4_9CREN</name>
<dbReference type="InterPro" id="IPR032466">
    <property type="entry name" value="Metal_Hydrolase"/>
</dbReference>
<dbReference type="SUPFAM" id="SSF51556">
    <property type="entry name" value="Metallo-dependent hydrolases"/>
    <property type="match status" value="1"/>
</dbReference>
<dbReference type="InterPro" id="IPR011059">
    <property type="entry name" value="Metal-dep_hydrolase_composite"/>
</dbReference>
<dbReference type="SUPFAM" id="SSF51338">
    <property type="entry name" value="Composite domain of metallo-dependent hydrolases"/>
    <property type="match status" value="1"/>
</dbReference>
<dbReference type="InterPro" id="IPR013108">
    <property type="entry name" value="Amidohydro_3"/>
</dbReference>
<keyword evidence="2" id="KW-0378">Hydrolase</keyword>
<sequence>MVRGFVNARVYQSFAPLRMAEAFVVAGGRIIYIGDTDTVENIVRILGGEIVDLHRGVVLPGFIDAHMHLLSLGIQLNSLDLRGVASIDDLKKILKDFASRSRMKWIVGRGWDQELFKEKRFPTRWDLDEVISDRPVYISRVCGHVAVVNTAAMEILGFENIRDSNILRDGRGVATGLIREGMVSVAWQKILSDMPSEDLAKSVLDALKYAASQGVTTIDVAGCDLRELTIILNLWSMGLLPLRVRIHIYTEVFKMLREAGVRPPFGDEHLKIIGVKLVVDGSLGARTAWLSKHYSDDPQNMGVCITPPEVLETIALDADSIGLQLAAHAIGDRALDVVLLVYSKLSLKRHRVEHASLVRDDQLAVLEKLKPVLVVQPHFVISDWWVLNRVSIERSRWVYRFKDFIDRGIPVAFSTDSPVESLNPWETIYAAVTRGRYEEVPLYSYTKDQAIPVDMALHMYTYGSAYALNEEDNLGSLEVGKLADFIVVDRDPLSVDPRELRSIRVLETYVSGKRVWP</sequence>
<protein>
    <submittedName>
        <fullName evidence="2">Amidohydrolase</fullName>
    </submittedName>
</protein>
<dbReference type="InterPro" id="IPR033932">
    <property type="entry name" value="YtcJ-like"/>
</dbReference>
<reference evidence="2" key="1">
    <citation type="journal article" date="2020" name="mSystems">
        <title>Genome- and Community-Level Interaction Insights into Carbon Utilization and Element Cycling Functions of Hydrothermarchaeota in Hydrothermal Sediment.</title>
        <authorList>
            <person name="Zhou Z."/>
            <person name="Liu Y."/>
            <person name="Xu W."/>
            <person name="Pan J."/>
            <person name="Luo Z.H."/>
            <person name="Li M."/>
        </authorList>
    </citation>
    <scope>NUCLEOTIDE SEQUENCE [LARGE SCALE GENOMIC DNA]</scope>
    <source>
        <strain evidence="2">SpSt-125</strain>
    </source>
</reference>
<dbReference type="PANTHER" id="PTHR22642">
    <property type="entry name" value="IMIDAZOLONEPROPIONASE"/>
    <property type="match status" value="1"/>
</dbReference>